<keyword evidence="1" id="KW-0805">Transcription regulation</keyword>
<comment type="caution">
    <text evidence="6">The sequence shown here is derived from an EMBL/GenBank/DDBJ whole genome shotgun (WGS) entry which is preliminary data.</text>
</comment>
<dbReference type="RefSeq" id="WP_168543992.1">
    <property type="nucleotide sequence ID" value="NZ_BAAAKS010000031.1"/>
</dbReference>
<keyword evidence="7" id="KW-1185">Reference proteome</keyword>
<feature type="domain" description="IclR-ED" evidence="5">
    <location>
        <begin position="69"/>
        <end position="237"/>
    </location>
</feature>
<sequence length="243" mass="25610">MAPAPSTAQTADRAFEVLDAIADEGAGRLTDIVARTGLERRVVSRLLASLVRADLIEPGPGGTYDLGSRLIEIGELAETRNPLRAKSRPVAQELMIRTRASTVIHRVRGSELSPVLVLTPTDVLAVSYPKRSRIPLHLGIGRAALAWLPPGEVAAVIDGAPLDHEVEAELDRVRATGVAISHGELVRGVTAVGAAIRTPEGRPVAVVVVAAPEGAHPERYADQVAAAAKQISSSLTPADRQRI</sequence>
<dbReference type="PANTHER" id="PTHR30136">
    <property type="entry name" value="HELIX-TURN-HELIX TRANSCRIPTIONAL REGULATOR, ICLR FAMILY"/>
    <property type="match status" value="1"/>
</dbReference>
<reference evidence="6 7" key="1">
    <citation type="submission" date="2020-04" db="EMBL/GenBank/DDBJ databases">
        <title>MicrobeNet Type strains.</title>
        <authorList>
            <person name="Nicholson A.C."/>
        </authorList>
    </citation>
    <scope>NUCLEOTIDE SEQUENCE [LARGE SCALE GENOMIC DNA]</scope>
    <source>
        <strain evidence="6 7">DSM 44113</strain>
    </source>
</reference>
<organism evidence="6 7">
    <name type="scientific">Tsukamurella spumae</name>
    <dbReference type="NCBI Taxonomy" id="44753"/>
    <lineage>
        <taxon>Bacteria</taxon>
        <taxon>Bacillati</taxon>
        <taxon>Actinomycetota</taxon>
        <taxon>Actinomycetes</taxon>
        <taxon>Mycobacteriales</taxon>
        <taxon>Tsukamurellaceae</taxon>
        <taxon>Tsukamurella</taxon>
    </lineage>
</organism>
<dbReference type="InterPro" id="IPR014757">
    <property type="entry name" value="Tscrpt_reg_IclR_C"/>
</dbReference>
<dbReference type="Pfam" id="PF01614">
    <property type="entry name" value="IclR_C"/>
    <property type="match status" value="1"/>
</dbReference>
<evidence type="ECO:0000313" key="7">
    <source>
        <dbReference type="Proteomes" id="UP000582646"/>
    </source>
</evidence>
<dbReference type="GO" id="GO:0045892">
    <property type="term" value="P:negative regulation of DNA-templated transcription"/>
    <property type="evidence" value="ECO:0007669"/>
    <property type="project" value="TreeGrafter"/>
</dbReference>
<protein>
    <submittedName>
        <fullName evidence="6">Helix-turn-helix domain-containing protein</fullName>
    </submittedName>
</protein>
<dbReference type="InterPro" id="IPR050707">
    <property type="entry name" value="HTH_MetabolicPath_Reg"/>
</dbReference>
<dbReference type="SUPFAM" id="SSF46785">
    <property type="entry name" value="Winged helix' DNA-binding domain"/>
    <property type="match status" value="1"/>
</dbReference>
<dbReference type="PROSITE" id="PS51077">
    <property type="entry name" value="HTH_ICLR"/>
    <property type="match status" value="1"/>
</dbReference>
<dbReference type="InterPro" id="IPR005471">
    <property type="entry name" value="Tscrpt_reg_IclR_N"/>
</dbReference>
<dbReference type="Pfam" id="PF09339">
    <property type="entry name" value="HTH_IclR"/>
    <property type="match status" value="1"/>
</dbReference>
<accession>A0A846WXP0</accession>
<evidence type="ECO:0000256" key="3">
    <source>
        <dbReference type="ARBA" id="ARBA00023163"/>
    </source>
</evidence>
<evidence type="ECO:0000259" key="5">
    <source>
        <dbReference type="PROSITE" id="PS51078"/>
    </source>
</evidence>
<dbReference type="PANTHER" id="PTHR30136:SF24">
    <property type="entry name" value="HTH-TYPE TRANSCRIPTIONAL REPRESSOR ALLR"/>
    <property type="match status" value="1"/>
</dbReference>
<dbReference type="Proteomes" id="UP000582646">
    <property type="component" value="Unassembled WGS sequence"/>
</dbReference>
<keyword evidence="3" id="KW-0804">Transcription</keyword>
<evidence type="ECO:0000259" key="4">
    <source>
        <dbReference type="PROSITE" id="PS51077"/>
    </source>
</evidence>
<dbReference type="AlphaFoldDB" id="A0A846WXP0"/>
<dbReference type="InterPro" id="IPR029016">
    <property type="entry name" value="GAF-like_dom_sf"/>
</dbReference>
<dbReference type="SUPFAM" id="SSF55781">
    <property type="entry name" value="GAF domain-like"/>
    <property type="match status" value="1"/>
</dbReference>
<dbReference type="PROSITE" id="PS51078">
    <property type="entry name" value="ICLR_ED"/>
    <property type="match status" value="1"/>
</dbReference>
<dbReference type="SMART" id="SM00346">
    <property type="entry name" value="HTH_ICLR"/>
    <property type="match status" value="1"/>
</dbReference>
<dbReference type="InterPro" id="IPR036390">
    <property type="entry name" value="WH_DNA-bd_sf"/>
</dbReference>
<proteinExistence type="predicted"/>
<evidence type="ECO:0000256" key="1">
    <source>
        <dbReference type="ARBA" id="ARBA00023015"/>
    </source>
</evidence>
<feature type="domain" description="HTH iclR-type" evidence="4">
    <location>
        <begin position="8"/>
        <end position="68"/>
    </location>
</feature>
<dbReference type="EMBL" id="JAAXOQ010000001">
    <property type="protein sequence ID" value="NKY16869.1"/>
    <property type="molecule type" value="Genomic_DNA"/>
</dbReference>
<dbReference type="GO" id="GO:0003700">
    <property type="term" value="F:DNA-binding transcription factor activity"/>
    <property type="evidence" value="ECO:0007669"/>
    <property type="project" value="TreeGrafter"/>
</dbReference>
<keyword evidence="2" id="KW-0238">DNA-binding</keyword>
<evidence type="ECO:0000313" key="6">
    <source>
        <dbReference type="EMBL" id="NKY16869.1"/>
    </source>
</evidence>
<gene>
    <name evidence="6" type="ORF">HF999_00535</name>
</gene>
<dbReference type="GO" id="GO:0003677">
    <property type="term" value="F:DNA binding"/>
    <property type="evidence" value="ECO:0007669"/>
    <property type="project" value="UniProtKB-KW"/>
</dbReference>
<dbReference type="Gene3D" id="3.30.450.40">
    <property type="match status" value="1"/>
</dbReference>
<dbReference type="InterPro" id="IPR036388">
    <property type="entry name" value="WH-like_DNA-bd_sf"/>
</dbReference>
<name>A0A846WXP0_9ACTN</name>
<dbReference type="Gene3D" id="1.10.10.10">
    <property type="entry name" value="Winged helix-like DNA-binding domain superfamily/Winged helix DNA-binding domain"/>
    <property type="match status" value="1"/>
</dbReference>
<evidence type="ECO:0000256" key="2">
    <source>
        <dbReference type="ARBA" id="ARBA00023125"/>
    </source>
</evidence>